<keyword evidence="3 9" id="KW-0732">Signal</keyword>
<evidence type="ECO:0000256" key="6">
    <source>
        <dbReference type="ARBA" id="ARBA00023237"/>
    </source>
</evidence>
<gene>
    <name evidence="11" type="ORF">LZC95_22810</name>
</gene>
<dbReference type="PANTHER" id="PTHR30046:SF2">
    <property type="entry name" value="YOP PROTEINS TRANSLOCATION LIPOPROTEIN J"/>
    <property type="match status" value="1"/>
</dbReference>
<dbReference type="PRINTS" id="PR01338">
    <property type="entry name" value="TYPE3OMKPROT"/>
</dbReference>
<evidence type="ECO:0000256" key="9">
    <source>
        <dbReference type="SAM" id="SignalP"/>
    </source>
</evidence>
<name>A0ABZ2KNK0_9BACT</name>
<evidence type="ECO:0000256" key="7">
    <source>
        <dbReference type="ARBA" id="ARBA00023288"/>
    </source>
</evidence>
<dbReference type="RefSeq" id="WP_394850274.1">
    <property type="nucleotide sequence ID" value="NZ_CP089982.1"/>
</dbReference>
<keyword evidence="8" id="KW-1133">Transmembrane helix</keyword>
<dbReference type="EMBL" id="CP089982">
    <property type="protein sequence ID" value="WXA99634.1"/>
    <property type="molecule type" value="Genomic_DNA"/>
</dbReference>
<organism evidence="11 12">
    <name type="scientific">Pendulispora brunnea</name>
    <dbReference type="NCBI Taxonomy" id="2905690"/>
    <lineage>
        <taxon>Bacteria</taxon>
        <taxon>Pseudomonadati</taxon>
        <taxon>Myxococcota</taxon>
        <taxon>Myxococcia</taxon>
        <taxon>Myxococcales</taxon>
        <taxon>Sorangiineae</taxon>
        <taxon>Pendulisporaceae</taxon>
        <taxon>Pendulispora</taxon>
    </lineage>
</organism>
<evidence type="ECO:0000256" key="4">
    <source>
        <dbReference type="ARBA" id="ARBA00023136"/>
    </source>
</evidence>
<feature type="domain" description="Flagellar M-ring N-terminal" evidence="10">
    <location>
        <begin position="21"/>
        <end position="185"/>
    </location>
</feature>
<evidence type="ECO:0000259" key="10">
    <source>
        <dbReference type="Pfam" id="PF01514"/>
    </source>
</evidence>
<dbReference type="InterPro" id="IPR006182">
    <property type="entry name" value="FliF_N_dom"/>
</dbReference>
<keyword evidence="12" id="KW-1185">Reference proteome</keyword>
<dbReference type="InterPro" id="IPR043427">
    <property type="entry name" value="YscJ/FliF"/>
</dbReference>
<reference evidence="11 12" key="1">
    <citation type="submission" date="2021-12" db="EMBL/GenBank/DDBJ databases">
        <title>Discovery of the Pendulisporaceae a myxobacterial family with distinct sporulation behavior and unique specialized metabolism.</title>
        <authorList>
            <person name="Garcia R."/>
            <person name="Popoff A."/>
            <person name="Bader C.D."/>
            <person name="Loehr J."/>
            <person name="Walesch S."/>
            <person name="Walt C."/>
            <person name="Boldt J."/>
            <person name="Bunk B."/>
            <person name="Haeckl F.J.F.P.J."/>
            <person name="Gunesch A.P."/>
            <person name="Birkelbach J."/>
            <person name="Nuebel U."/>
            <person name="Pietschmann T."/>
            <person name="Bach T."/>
            <person name="Mueller R."/>
        </authorList>
    </citation>
    <scope>NUCLEOTIDE SEQUENCE [LARGE SCALE GENOMIC DNA]</scope>
    <source>
        <strain evidence="11 12">MSr12523</strain>
    </source>
</reference>
<sequence>MTSKISLLACCIVLIGCNSTIAVGLDEDDANRVVVALDRASIEASKEADPNAEGKYHVVVAREDSGRALATLRDEELPRTRYPGLLEAMDKNTLVPSQAVEHAQIVAGLAGDLQRTLEGVDGVLSARVHLNLPASDPVKDAPIKSSASVLVSYRGPTPPLSDIAVQRLVSGGVPGLAPSDVAVVMLARPALPQAAPAGHALTHIGPFVISRASKRILEVALPMALALVFAFFWFVYFTRFSRLRAELASAAGGAPIREEPTVRTKKERA</sequence>
<evidence type="ECO:0000313" key="12">
    <source>
        <dbReference type="Proteomes" id="UP001379533"/>
    </source>
</evidence>
<dbReference type="PROSITE" id="PS51257">
    <property type="entry name" value="PROKAR_LIPOPROTEIN"/>
    <property type="match status" value="1"/>
</dbReference>
<dbReference type="Gene3D" id="3.30.300.30">
    <property type="match status" value="1"/>
</dbReference>
<dbReference type="InterPro" id="IPR045851">
    <property type="entry name" value="AMP-bd_C_sf"/>
</dbReference>
<evidence type="ECO:0000256" key="3">
    <source>
        <dbReference type="ARBA" id="ARBA00022729"/>
    </source>
</evidence>
<dbReference type="Proteomes" id="UP001379533">
    <property type="component" value="Chromosome"/>
</dbReference>
<proteinExistence type="inferred from homology"/>
<dbReference type="InterPro" id="IPR003282">
    <property type="entry name" value="T3SS_SctJ"/>
</dbReference>
<dbReference type="Gene3D" id="3.30.70.1530">
    <property type="entry name" value="Hypothetical protein rpa1041"/>
    <property type="match status" value="1"/>
</dbReference>
<keyword evidence="5" id="KW-0564">Palmitate</keyword>
<keyword evidence="4 8" id="KW-0472">Membrane</keyword>
<keyword evidence="7" id="KW-0449">Lipoprotein</keyword>
<feature type="chain" id="PRO_5046763798" description="Flagellar M-ring N-terminal domain-containing protein" evidence="9">
    <location>
        <begin position="23"/>
        <end position="269"/>
    </location>
</feature>
<evidence type="ECO:0000313" key="11">
    <source>
        <dbReference type="EMBL" id="WXA99634.1"/>
    </source>
</evidence>
<dbReference type="Pfam" id="PF01514">
    <property type="entry name" value="YscJ_FliF"/>
    <property type="match status" value="1"/>
</dbReference>
<evidence type="ECO:0000256" key="1">
    <source>
        <dbReference type="ARBA" id="ARBA00004459"/>
    </source>
</evidence>
<accession>A0ABZ2KNK0</accession>
<dbReference type="PANTHER" id="PTHR30046">
    <property type="entry name" value="FLAGELLAR M-RING PROTEIN"/>
    <property type="match status" value="1"/>
</dbReference>
<feature type="transmembrane region" description="Helical" evidence="8">
    <location>
        <begin position="219"/>
        <end position="237"/>
    </location>
</feature>
<evidence type="ECO:0000256" key="2">
    <source>
        <dbReference type="ARBA" id="ARBA00009509"/>
    </source>
</evidence>
<protein>
    <recommendedName>
        <fullName evidence="10">Flagellar M-ring N-terminal domain-containing protein</fullName>
    </recommendedName>
</protein>
<evidence type="ECO:0000256" key="5">
    <source>
        <dbReference type="ARBA" id="ARBA00023139"/>
    </source>
</evidence>
<keyword evidence="6" id="KW-0998">Cell outer membrane</keyword>
<feature type="signal peptide" evidence="9">
    <location>
        <begin position="1"/>
        <end position="22"/>
    </location>
</feature>
<evidence type="ECO:0000256" key="8">
    <source>
        <dbReference type="SAM" id="Phobius"/>
    </source>
</evidence>
<comment type="subcellular location">
    <subcellularLocation>
        <location evidence="1">Cell outer membrane</location>
        <topology evidence="1">Lipid-anchor</topology>
    </subcellularLocation>
</comment>
<keyword evidence="8" id="KW-0812">Transmembrane</keyword>
<comment type="similarity">
    <text evidence="2">Belongs to the YscJ lipoprotein family.</text>
</comment>